<organism evidence="2">
    <name type="scientific">marine sediment metagenome</name>
    <dbReference type="NCBI Taxonomy" id="412755"/>
    <lineage>
        <taxon>unclassified sequences</taxon>
        <taxon>metagenomes</taxon>
        <taxon>ecological metagenomes</taxon>
    </lineage>
</organism>
<dbReference type="AlphaFoldDB" id="A0A0F9C6H2"/>
<comment type="caution">
    <text evidence="2">The sequence shown here is derived from an EMBL/GenBank/DDBJ whole genome shotgun (WGS) entry which is preliminary data.</text>
</comment>
<dbReference type="InterPro" id="IPR027417">
    <property type="entry name" value="P-loop_NTPase"/>
</dbReference>
<dbReference type="Pfam" id="PF00271">
    <property type="entry name" value="Helicase_C"/>
    <property type="match status" value="1"/>
</dbReference>
<reference evidence="2" key="1">
    <citation type="journal article" date="2015" name="Nature">
        <title>Complex archaea that bridge the gap between prokaryotes and eukaryotes.</title>
        <authorList>
            <person name="Spang A."/>
            <person name="Saw J.H."/>
            <person name="Jorgensen S.L."/>
            <person name="Zaremba-Niedzwiedzka K."/>
            <person name="Martijn J."/>
            <person name="Lind A.E."/>
            <person name="van Eijk R."/>
            <person name="Schleper C."/>
            <person name="Guy L."/>
            <person name="Ettema T.J."/>
        </authorList>
    </citation>
    <scope>NUCLEOTIDE SEQUENCE</scope>
</reference>
<feature type="domain" description="Helicase C-terminal" evidence="1">
    <location>
        <begin position="1"/>
        <end position="126"/>
    </location>
</feature>
<sequence length="126" mass="14150">VFALSVENAHLITELLNLRNIESRCVDGKCTPYDRQKYIEEYKSGNVQVLVNYGVLTTGFDAPNTNAVLIARPTGSLVLYSQMIGRGIRGPRMGGNEECILVDIKDNLVGFPDERNAFTYFDDEWD</sequence>
<protein>
    <recommendedName>
        <fullName evidence="1">Helicase C-terminal domain-containing protein</fullName>
    </recommendedName>
</protein>
<dbReference type="SMART" id="SM00490">
    <property type="entry name" value="HELICc"/>
    <property type="match status" value="1"/>
</dbReference>
<accession>A0A0F9C6H2</accession>
<evidence type="ECO:0000313" key="2">
    <source>
        <dbReference type="EMBL" id="KKK92256.1"/>
    </source>
</evidence>
<proteinExistence type="predicted"/>
<name>A0A0F9C6H2_9ZZZZ</name>
<dbReference type="PANTHER" id="PTHR47396">
    <property type="entry name" value="TYPE I RESTRICTION ENZYME ECOKI R PROTEIN"/>
    <property type="match status" value="1"/>
</dbReference>
<dbReference type="SUPFAM" id="SSF52540">
    <property type="entry name" value="P-loop containing nucleoside triphosphate hydrolases"/>
    <property type="match status" value="1"/>
</dbReference>
<dbReference type="PANTHER" id="PTHR47396:SF1">
    <property type="entry name" value="ATP-DEPENDENT HELICASE IRC3-RELATED"/>
    <property type="match status" value="1"/>
</dbReference>
<gene>
    <name evidence="2" type="ORF">LCGC14_2704740</name>
</gene>
<dbReference type="GO" id="GO:0005829">
    <property type="term" value="C:cytosol"/>
    <property type="evidence" value="ECO:0007669"/>
    <property type="project" value="TreeGrafter"/>
</dbReference>
<dbReference type="PROSITE" id="PS51194">
    <property type="entry name" value="HELICASE_CTER"/>
    <property type="match status" value="1"/>
</dbReference>
<evidence type="ECO:0000259" key="1">
    <source>
        <dbReference type="PROSITE" id="PS51194"/>
    </source>
</evidence>
<feature type="non-terminal residue" evidence="2">
    <location>
        <position position="1"/>
    </location>
</feature>
<dbReference type="InterPro" id="IPR050742">
    <property type="entry name" value="Helicase_Restrict-Modif_Enz"/>
</dbReference>
<dbReference type="Gene3D" id="3.40.50.300">
    <property type="entry name" value="P-loop containing nucleotide triphosphate hydrolases"/>
    <property type="match status" value="1"/>
</dbReference>
<dbReference type="InterPro" id="IPR001650">
    <property type="entry name" value="Helicase_C-like"/>
</dbReference>
<dbReference type="EMBL" id="LAZR01048292">
    <property type="protein sequence ID" value="KKK92256.1"/>
    <property type="molecule type" value="Genomic_DNA"/>
</dbReference>